<sequence length="328" mass="34415">MTSRYDRPLIPSSAQLCPWICQLPGSLIQVRNIMFNHSRFVTASALALTATALGYSPVLAAETILIPVGPLQIKIPVSDIESFVKTGNAGPELGPMLANLPPERVQSMKSLLTTRLPLGSGMVEKMLKSPMGPMLLGQMADVLKPPAGSSISGTEAWEKALKRAARSDRLTLLDLIREYPTETVIFDQQVAQQKINTFQALTGGIMGKGNQQGSDAGQNTVGNSSGNSGSAAAGLPSAGNGNESEGNSMGGMGGFASLLLNNMGTLQNLAQSFGLFGGQSDNNSDNNSYQRPAIPALPGGISGERGGMMQIIQGIFQQVGPMLQDQIK</sequence>
<evidence type="ECO:0000313" key="3">
    <source>
        <dbReference type="EMBL" id="ACL43826.1"/>
    </source>
</evidence>
<feature type="region of interest" description="Disordered" evidence="1">
    <location>
        <begin position="209"/>
        <end position="248"/>
    </location>
</feature>
<protein>
    <recommendedName>
        <fullName evidence="2">DUF1400 domain-containing protein</fullName>
    </recommendedName>
</protein>
<dbReference type="HOGENOM" id="CLU_846549_0_0_3"/>
<proteinExistence type="predicted"/>
<accession>B8HPG5</accession>
<dbReference type="AlphaFoldDB" id="B8HPG5"/>
<gene>
    <name evidence="3" type="ordered locus">Cyan7425_1455</name>
</gene>
<organism evidence="3">
    <name type="scientific">Cyanothece sp. (strain PCC 7425 / ATCC 29141)</name>
    <dbReference type="NCBI Taxonomy" id="395961"/>
    <lineage>
        <taxon>Bacteria</taxon>
        <taxon>Bacillati</taxon>
        <taxon>Cyanobacteriota</taxon>
        <taxon>Cyanophyceae</taxon>
        <taxon>Gomontiellales</taxon>
        <taxon>Cyanothecaceae</taxon>
        <taxon>Cyanothece</taxon>
    </lineage>
</organism>
<dbReference type="KEGG" id="cyn:Cyan7425_1455"/>
<feature type="compositionally biased region" description="Low complexity" evidence="1">
    <location>
        <begin position="222"/>
        <end position="247"/>
    </location>
</feature>
<evidence type="ECO:0000256" key="1">
    <source>
        <dbReference type="SAM" id="MobiDB-lite"/>
    </source>
</evidence>
<feature type="domain" description="DUF1400" evidence="2">
    <location>
        <begin position="60"/>
        <end position="187"/>
    </location>
</feature>
<dbReference type="STRING" id="395961.Cyan7425_1455"/>
<evidence type="ECO:0000259" key="2">
    <source>
        <dbReference type="Pfam" id="PF07176"/>
    </source>
</evidence>
<dbReference type="Pfam" id="PF07176">
    <property type="entry name" value="DUF1400"/>
    <property type="match status" value="1"/>
</dbReference>
<dbReference type="EMBL" id="CP001344">
    <property type="protein sequence ID" value="ACL43826.1"/>
    <property type="molecule type" value="Genomic_DNA"/>
</dbReference>
<name>B8HPG5_CYAP4</name>
<dbReference type="InterPro" id="IPR010802">
    <property type="entry name" value="DUF1400"/>
</dbReference>
<feature type="compositionally biased region" description="Polar residues" evidence="1">
    <location>
        <begin position="209"/>
        <end position="221"/>
    </location>
</feature>
<dbReference type="eggNOG" id="COG4188">
    <property type="taxonomic scope" value="Bacteria"/>
</dbReference>
<reference evidence="3" key="1">
    <citation type="submission" date="2009-01" db="EMBL/GenBank/DDBJ databases">
        <title>Complete sequence of chromosome Cyanothece sp. PCC 7425.</title>
        <authorList>
            <consortium name="US DOE Joint Genome Institute"/>
            <person name="Lucas S."/>
            <person name="Copeland A."/>
            <person name="Lapidus A."/>
            <person name="Glavina del Rio T."/>
            <person name="Dalin E."/>
            <person name="Tice H."/>
            <person name="Bruce D."/>
            <person name="Goodwin L."/>
            <person name="Pitluck S."/>
            <person name="Sims D."/>
            <person name="Meineke L."/>
            <person name="Brettin T."/>
            <person name="Detter J.C."/>
            <person name="Han C."/>
            <person name="Larimer F."/>
            <person name="Land M."/>
            <person name="Hauser L."/>
            <person name="Kyrpides N."/>
            <person name="Ovchinnikova G."/>
            <person name="Liberton M."/>
            <person name="Stoeckel J."/>
            <person name="Banerjee A."/>
            <person name="Singh A."/>
            <person name="Page L."/>
            <person name="Sato H."/>
            <person name="Zhao L."/>
            <person name="Sherman L."/>
            <person name="Pakrasi H."/>
            <person name="Richardson P."/>
        </authorList>
    </citation>
    <scope>NUCLEOTIDE SEQUENCE</scope>
    <source>
        <strain evidence="3">PCC 7425</strain>
    </source>
</reference>
<dbReference type="OrthoDB" id="572495at2"/>